<dbReference type="InterPro" id="IPR050553">
    <property type="entry name" value="Thioredoxin_ResA/DsbE_sf"/>
</dbReference>
<feature type="compositionally biased region" description="Basic and acidic residues" evidence="1">
    <location>
        <begin position="41"/>
        <end position="67"/>
    </location>
</feature>
<dbReference type="InterPro" id="IPR013740">
    <property type="entry name" value="Redoxin"/>
</dbReference>
<evidence type="ECO:0000313" key="4">
    <source>
        <dbReference type="EMBL" id="WMB28416.1"/>
    </source>
</evidence>
<dbReference type="InterPro" id="IPR036249">
    <property type="entry name" value="Thioredoxin-like_sf"/>
</dbReference>
<dbReference type="PANTHER" id="PTHR42852:SF16">
    <property type="entry name" value="THIOL:DISULFIDE INTERCHANGE PROTEIN TLPA"/>
    <property type="match status" value="1"/>
</dbReference>
<dbReference type="CDD" id="cd02966">
    <property type="entry name" value="TlpA_like_family"/>
    <property type="match status" value="1"/>
</dbReference>
<reference evidence="5" key="1">
    <citation type="submission" date="2022-10" db="EMBL/GenBank/DDBJ databases">
        <title>Streptococcus didelphis as causative of fatal infections in opossums (Didelphis albiventris).</title>
        <authorList>
            <person name="Breyer G.M."/>
            <person name="Da Silva M.E.R.J."/>
            <person name="Siqueira F.M."/>
        </authorList>
    </citation>
    <scope>NUCLEOTIDE SEQUENCE [LARGE SCALE GENOMIC DNA]</scope>
    <source>
        <strain evidence="5">LBVP101/21</strain>
    </source>
</reference>
<dbReference type="RefSeq" id="WP_026216406.1">
    <property type="nucleotide sequence ID" value="NZ_CP110509.1"/>
</dbReference>
<evidence type="ECO:0000259" key="3">
    <source>
        <dbReference type="PROSITE" id="PS51352"/>
    </source>
</evidence>
<keyword evidence="5" id="KW-1185">Reference proteome</keyword>
<feature type="domain" description="Thioredoxin" evidence="3">
    <location>
        <begin position="68"/>
        <end position="210"/>
    </location>
</feature>
<dbReference type="Gene3D" id="3.40.30.10">
    <property type="entry name" value="Glutaredoxin"/>
    <property type="match status" value="1"/>
</dbReference>
<dbReference type="PROSITE" id="PS51257">
    <property type="entry name" value="PROKAR_LIPOPROTEIN"/>
    <property type="match status" value="1"/>
</dbReference>
<protein>
    <submittedName>
        <fullName evidence="4">TlpA family protein disulfide reductase</fullName>
    </submittedName>
</protein>
<dbReference type="Pfam" id="PF08534">
    <property type="entry name" value="Redoxin"/>
    <property type="match status" value="1"/>
</dbReference>
<feature type="region of interest" description="Disordered" evidence="1">
    <location>
        <begin position="34"/>
        <end position="67"/>
    </location>
</feature>
<evidence type="ECO:0000313" key="5">
    <source>
        <dbReference type="Proteomes" id="UP001238096"/>
    </source>
</evidence>
<dbReference type="PROSITE" id="PS51352">
    <property type="entry name" value="THIOREDOXIN_2"/>
    <property type="match status" value="1"/>
</dbReference>
<evidence type="ECO:0000256" key="2">
    <source>
        <dbReference type="SAM" id="SignalP"/>
    </source>
</evidence>
<dbReference type="SUPFAM" id="SSF52833">
    <property type="entry name" value="Thioredoxin-like"/>
    <property type="match status" value="1"/>
</dbReference>
<feature type="chain" id="PRO_5045701977" evidence="2">
    <location>
        <begin position="20"/>
        <end position="210"/>
    </location>
</feature>
<dbReference type="InterPro" id="IPR013766">
    <property type="entry name" value="Thioredoxin_domain"/>
</dbReference>
<dbReference type="Proteomes" id="UP001238096">
    <property type="component" value="Chromosome"/>
</dbReference>
<organism evidence="4 5">
    <name type="scientific">Streptococcus didelphis</name>
    <dbReference type="NCBI Taxonomy" id="102886"/>
    <lineage>
        <taxon>Bacteria</taxon>
        <taxon>Bacillati</taxon>
        <taxon>Bacillota</taxon>
        <taxon>Bacilli</taxon>
        <taxon>Lactobacillales</taxon>
        <taxon>Streptococcaceae</taxon>
        <taxon>Streptococcus</taxon>
    </lineage>
</organism>
<dbReference type="EMBL" id="CP110509">
    <property type="protein sequence ID" value="WMB28416.1"/>
    <property type="molecule type" value="Genomic_DNA"/>
</dbReference>
<gene>
    <name evidence="4" type="ORF">N1496_02035</name>
</gene>
<name>A0ABY9LHV9_9STRE</name>
<feature type="signal peptide" evidence="2">
    <location>
        <begin position="1"/>
        <end position="19"/>
    </location>
</feature>
<keyword evidence="2" id="KW-0732">Signal</keyword>
<dbReference type="PANTHER" id="PTHR42852">
    <property type="entry name" value="THIOL:DISULFIDE INTERCHANGE PROTEIN DSBE"/>
    <property type="match status" value="1"/>
</dbReference>
<accession>A0ABY9LHV9</accession>
<evidence type="ECO:0000256" key="1">
    <source>
        <dbReference type="SAM" id="MobiDB-lite"/>
    </source>
</evidence>
<sequence>MKKTSLILTTGIICTTLLAACSNNNQMKDKAMNENKTSMTSKDKMSDSKKMSGKETEMAKDKMTTSKMTKGEKAPDFTLKATDGKTYRLSDLKGKKVYLKFWASWCSICLSTLPDTNKLAKKAGDDLVVLSVVSPNHNGEKSEEDFKKWFSGLDYKDLPVALDNEGKLLKDYGVRSYPTSVFIDRDGVLVDKHVGFMNAKDIDKKLASIK</sequence>
<proteinExistence type="predicted"/>